<dbReference type="AlphaFoldDB" id="A0A1A7C651"/>
<evidence type="ECO:0000313" key="2">
    <source>
        <dbReference type="Proteomes" id="UP000092713"/>
    </source>
</evidence>
<name>A0A1A7C651_9BURK</name>
<dbReference type="EMBL" id="LOCQ01000038">
    <property type="protein sequence ID" value="OBV41187.1"/>
    <property type="molecule type" value="Genomic_DNA"/>
</dbReference>
<reference evidence="1 2" key="1">
    <citation type="submission" date="2016-04" db="EMBL/GenBank/DDBJ databases">
        <title>Draft genome sequence of Janthinobacterium psychrotolerans sp. nov., isolated from freshwater sediments in Denmark.</title>
        <authorList>
            <person name="Gong X."/>
            <person name="Skrivergaard S."/>
            <person name="Korsgaard B.S."/>
            <person name="Schreiber L."/>
            <person name="Marshall I.P."/>
            <person name="Finster K."/>
            <person name="Schramm A."/>
        </authorList>
    </citation>
    <scope>NUCLEOTIDE SEQUENCE [LARGE SCALE GENOMIC DNA]</scope>
    <source>
        <strain evidence="1 2">S3-2</strain>
    </source>
</reference>
<dbReference type="InterPro" id="IPR009649">
    <property type="entry name" value="TraU"/>
</dbReference>
<dbReference type="STRING" id="1747903.ASR47_102544"/>
<dbReference type="Proteomes" id="UP000092713">
    <property type="component" value="Unassembled WGS sequence"/>
</dbReference>
<sequence length="167" mass="18402">MVHFHSYLDALVWRGIVPAELLYPQTYLPGVQEVGISGLNTWGSLYPRVGSVTQQVPMKGAAVLAQRVANIISQSAQPHVYAALSPDSGYRYFGLGPVLPNDSKNSKWQRLYPHSSATCEVFGSNDTMSLTTWGDGQSSPEEAYSWNLWRRLECCKVEGAFIGSIAF</sequence>
<comment type="caution">
    <text evidence="1">The sequence shown here is derived from an EMBL/GenBank/DDBJ whole genome shotgun (WGS) entry which is preliminary data.</text>
</comment>
<gene>
    <name evidence="1" type="ORF">ASR47_102544</name>
</gene>
<dbReference type="Pfam" id="PF06834">
    <property type="entry name" value="TraU"/>
    <property type="match status" value="1"/>
</dbReference>
<evidence type="ECO:0000313" key="1">
    <source>
        <dbReference type="EMBL" id="OBV41187.1"/>
    </source>
</evidence>
<accession>A0A1A7C651</accession>
<protein>
    <submittedName>
        <fullName evidence="1">Integrating conjugative element protein, PFL_4710 family</fullName>
    </submittedName>
</protein>
<organism evidence="1 2">
    <name type="scientific">Janthinobacterium psychrotolerans</name>
    <dbReference type="NCBI Taxonomy" id="1747903"/>
    <lineage>
        <taxon>Bacteria</taxon>
        <taxon>Pseudomonadati</taxon>
        <taxon>Pseudomonadota</taxon>
        <taxon>Betaproteobacteria</taxon>
        <taxon>Burkholderiales</taxon>
        <taxon>Oxalobacteraceae</taxon>
        <taxon>Janthinobacterium</taxon>
    </lineage>
</organism>
<keyword evidence="2" id="KW-1185">Reference proteome</keyword>
<proteinExistence type="predicted"/>